<keyword evidence="1" id="KW-0472">Membrane</keyword>
<dbReference type="EMBL" id="ATMR01000124">
    <property type="protein sequence ID" value="EPR72381.1"/>
    <property type="molecule type" value="Genomic_DNA"/>
</dbReference>
<dbReference type="AlphaFoldDB" id="S7VQV3"/>
<evidence type="ECO:0000313" key="3">
    <source>
        <dbReference type="Proteomes" id="UP000014962"/>
    </source>
</evidence>
<dbReference type="eggNOG" id="COG5000">
    <property type="taxonomic scope" value="Bacteria"/>
</dbReference>
<keyword evidence="3" id="KW-1185">Reference proteome</keyword>
<name>S7VQV3_9FLAO</name>
<keyword evidence="1" id="KW-1133">Transmembrane helix</keyword>
<evidence type="ECO:0000313" key="2">
    <source>
        <dbReference type="EMBL" id="EPR72381.1"/>
    </source>
</evidence>
<proteinExistence type="predicted"/>
<dbReference type="STRING" id="641526.ADIWIN_2551"/>
<dbReference type="RefSeq" id="WP_020897456.1">
    <property type="nucleotide sequence ID" value="NZ_ATMR01000124.1"/>
</dbReference>
<dbReference type="GO" id="GO:0016301">
    <property type="term" value="F:kinase activity"/>
    <property type="evidence" value="ECO:0007669"/>
    <property type="project" value="UniProtKB-KW"/>
</dbReference>
<sequence>MKTKNTLFYKIAGVLTLLFVALAFLITKTSTQLSEDYHDEITQGLNKNVSGFIVEEIQGLYDGDSVVGSKMSSLMHHVMATNPATEVYLLDLEGNILKHVAMNKEVKAKRIDLKPVTEFIAQDGEVFIKGDDPKLPGTKKYFQQHLTFIKIKK</sequence>
<dbReference type="OrthoDB" id="9813151at2"/>
<organism evidence="2 3">
    <name type="scientific">Winogradskyella psychrotolerans RS-3</name>
    <dbReference type="NCBI Taxonomy" id="641526"/>
    <lineage>
        <taxon>Bacteria</taxon>
        <taxon>Pseudomonadati</taxon>
        <taxon>Bacteroidota</taxon>
        <taxon>Flavobacteriia</taxon>
        <taxon>Flavobacteriales</taxon>
        <taxon>Flavobacteriaceae</taxon>
        <taxon>Winogradskyella</taxon>
    </lineage>
</organism>
<gene>
    <name evidence="2" type="ORF">ADIWIN_2551</name>
</gene>
<comment type="caution">
    <text evidence="2">The sequence shown here is derived from an EMBL/GenBank/DDBJ whole genome shotgun (WGS) entry which is preliminary data.</text>
</comment>
<keyword evidence="2" id="KW-0418">Kinase</keyword>
<feature type="transmembrane region" description="Helical" evidence="1">
    <location>
        <begin position="7"/>
        <end position="26"/>
    </location>
</feature>
<accession>S7VQV3</accession>
<reference evidence="2 3" key="1">
    <citation type="journal article" date="2013" name="Genome Announc.">
        <title>Draft Genome Sequence of Winogradskyella psychrotolerans RS-3T, Isolated from the Marine Transect of Kongsfjorden, Ny-Alesund, Svalbard, Arctic Ocean.</title>
        <authorList>
            <person name="Kumar Pinnaka A."/>
            <person name="Ara S."/>
            <person name="Singh A."/>
            <person name="Shivaji S."/>
        </authorList>
    </citation>
    <scope>NUCLEOTIDE SEQUENCE [LARGE SCALE GENOMIC DNA]</scope>
    <source>
        <strain evidence="2 3">RS-3</strain>
    </source>
</reference>
<keyword evidence="2" id="KW-0808">Transferase</keyword>
<protein>
    <submittedName>
        <fullName evidence="2">Two-component sensor histidine kinase</fullName>
    </submittedName>
</protein>
<evidence type="ECO:0000256" key="1">
    <source>
        <dbReference type="SAM" id="Phobius"/>
    </source>
</evidence>
<keyword evidence="1" id="KW-0812">Transmembrane</keyword>
<dbReference type="Proteomes" id="UP000014962">
    <property type="component" value="Unassembled WGS sequence"/>
</dbReference>